<accession>A0A9P6KYT3</accession>
<keyword evidence="1" id="KW-1133">Transmembrane helix</keyword>
<organism evidence="2 3">
    <name type="scientific">Nosema granulosis</name>
    <dbReference type="NCBI Taxonomy" id="83296"/>
    <lineage>
        <taxon>Eukaryota</taxon>
        <taxon>Fungi</taxon>
        <taxon>Fungi incertae sedis</taxon>
        <taxon>Microsporidia</taxon>
        <taxon>Nosematidae</taxon>
        <taxon>Nosema</taxon>
    </lineage>
</organism>
<evidence type="ECO:0000313" key="3">
    <source>
        <dbReference type="Proteomes" id="UP000740883"/>
    </source>
</evidence>
<comment type="caution">
    <text evidence="2">The sequence shown here is derived from an EMBL/GenBank/DDBJ whole genome shotgun (WGS) entry which is preliminary data.</text>
</comment>
<keyword evidence="1" id="KW-0472">Membrane</keyword>
<name>A0A9P6KYT3_9MICR</name>
<dbReference type="Proteomes" id="UP000740883">
    <property type="component" value="Unassembled WGS sequence"/>
</dbReference>
<dbReference type="EMBL" id="SBJO01000134">
    <property type="protein sequence ID" value="KAF9762781.1"/>
    <property type="molecule type" value="Genomic_DNA"/>
</dbReference>
<evidence type="ECO:0000256" key="1">
    <source>
        <dbReference type="SAM" id="Phobius"/>
    </source>
</evidence>
<gene>
    <name evidence="2" type="ORF">NGRA_1753</name>
</gene>
<evidence type="ECO:0000313" key="2">
    <source>
        <dbReference type="EMBL" id="KAF9762781.1"/>
    </source>
</evidence>
<protein>
    <submittedName>
        <fullName evidence="2">Uncharacterized protein</fullName>
    </submittedName>
</protein>
<dbReference type="AlphaFoldDB" id="A0A9P6KYT3"/>
<keyword evidence="3" id="KW-1185">Reference proteome</keyword>
<reference evidence="2 3" key="1">
    <citation type="journal article" date="2020" name="Genome Biol. Evol.">
        <title>Comparative genomics of strictly vertically transmitted, feminizing microsporidia endosymbionts of amphipod crustaceans.</title>
        <authorList>
            <person name="Cormier A."/>
            <person name="Chebbi M.A."/>
            <person name="Giraud I."/>
            <person name="Wattier R."/>
            <person name="Teixeira M."/>
            <person name="Gilbert C."/>
            <person name="Rigaud T."/>
            <person name="Cordaux R."/>
        </authorList>
    </citation>
    <scope>NUCLEOTIDE SEQUENCE [LARGE SCALE GENOMIC DNA]</scope>
    <source>
        <strain evidence="2 3">Ou3-Ou53</strain>
    </source>
</reference>
<sequence length="118" mass="14107">MKIKIFLLQFYVSLSLCSQKKEGFLRNLLLFRSNLNDRIMNLDSEPTRFKRFPRKVSIYDQPIIKDDTWKRVDDVFCEFVACILFGAIYVPLYLSMNLYARFLRFIISIGHKILDQEI</sequence>
<proteinExistence type="predicted"/>
<feature type="transmembrane region" description="Helical" evidence="1">
    <location>
        <begin position="75"/>
        <end position="94"/>
    </location>
</feature>
<keyword evidence="1" id="KW-0812">Transmembrane</keyword>